<organism evidence="1 2">
    <name type="scientific">Spirochaeta lutea</name>
    <dbReference type="NCBI Taxonomy" id="1480694"/>
    <lineage>
        <taxon>Bacteria</taxon>
        <taxon>Pseudomonadati</taxon>
        <taxon>Spirochaetota</taxon>
        <taxon>Spirochaetia</taxon>
        <taxon>Spirochaetales</taxon>
        <taxon>Spirochaetaceae</taxon>
        <taxon>Spirochaeta</taxon>
    </lineage>
</organism>
<keyword evidence="2" id="KW-1185">Reference proteome</keyword>
<dbReference type="OrthoDB" id="373087at2"/>
<sequence>MDNQELFPGELSSFGIRPYGVIHPGDDLLLRFEVAGSISSQVEGTTVTTAQDEMIAIIDHKALWRANLYIAETGGDGDWNNLYPWNAPPAAGIEPDGGTPWWWSAEYGVNEWQESQAYDTQAGTPAGGQVIEFSGFSSIRSEGRTDRVAYDYPILYGNPQKWHGAVNTPIEFQQHMESQRDAIGEWFGELGLNNPAPAGLTNQQQQQLGTWNQTTAPADDWRNYVPASWGSFPSAVNNLNNRPYLPGLGLVTTAYNNNMKISADQASAIAADMVNGETLRWAQLMAGVDCIGFAQRVFDYSKDPYTWNTLGPEGAYRTYPWIAADATLKNGRGTHSELIVGKVGEGDIDVSVYRLIKPGDVLYTLNDENEGRHIAIVQDVKRNLDGSVSAGDIRLIEATFWGTTAFVVNPGMGVSRTLQSYENDTWRIIRLKAMGAN</sequence>
<protein>
    <submittedName>
        <fullName evidence="1">Uncharacterized protein</fullName>
    </submittedName>
</protein>
<evidence type="ECO:0000313" key="1">
    <source>
        <dbReference type="EMBL" id="KGE72296.1"/>
    </source>
</evidence>
<evidence type="ECO:0000313" key="2">
    <source>
        <dbReference type="Proteomes" id="UP000029692"/>
    </source>
</evidence>
<reference evidence="1 2" key="1">
    <citation type="submission" date="2014-05" db="EMBL/GenBank/DDBJ databases">
        <title>De novo Genome Sequence of Spirocheata sp.</title>
        <authorList>
            <person name="Shivani Y."/>
            <person name="Subhash Y."/>
            <person name="Tushar L."/>
            <person name="Sasikala C."/>
            <person name="Ramana C.V."/>
        </authorList>
    </citation>
    <scope>NUCLEOTIDE SEQUENCE [LARGE SCALE GENOMIC DNA]</scope>
    <source>
        <strain evidence="1 2">JC230</strain>
    </source>
</reference>
<name>A0A098QXN0_9SPIO</name>
<dbReference type="AlphaFoldDB" id="A0A098QXN0"/>
<proteinExistence type="predicted"/>
<gene>
    <name evidence="1" type="ORF">DC28_07405</name>
</gene>
<dbReference type="Proteomes" id="UP000029692">
    <property type="component" value="Unassembled WGS sequence"/>
</dbReference>
<comment type="caution">
    <text evidence="1">The sequence shown here is derived from an EMBL/GenBank/DDBJ whole genome shotgun (WGS) entry which is preliminary data.</text>
</comment>
<accession>A0A098QXN0</accession>
<dbReference type="EMBL" id="JNUP01000056">
    <property type="protein sequence ID" value="KGE72296.1"/>
    <property type="molecule type" value="Genomic_DNA"/>
</dbReference>